<organism evidence="2 3">
    <name type="scientific">Romboutsia hominis</name>
    <dbReference type="NCBI Taxonomy" id="1507512"/>
    <lineage>
        <taxon>Bacteria</taxon>
        <taxon>Bacillati</taxon>
        <taxon>Bacillota</taxon>
        <taxon>Clostridia</taxon>
        <taxon>Peptostreptococcales</taxon>
        <taxon>Peptostreptococcaceae</taxon>
        <taxon>Romboutsia</taxon>
    </lineage>
</organism>
<reference evidence="2 3" key="1">
    <citation type="submission" date="2014-09" db="EMBL/GenBank/DDBJ databases">
        <authorList>
            <person name="Hornung B.V."/>
        </authorList>
    </citation>
    <scope>NUCLEOTIDE SEQUENCE [LARGE SCALE GENOMIC DNA]</scope>
    <source>
        <strain evidence="2 3">FRIFI</strain>
    </source>
</reference>
<sequence length="211" mass="24617">MKKIINIIFSLCFSILIITGVIKFTVGFKPLYYYDVDKLNIVELTNMSKEDIKLNYDYLIEYITSKKENDFEMPTLTSSKEGKIHFEEVREIYQNVNKIFNVCLIISVLGIVYNIRNKNIRFLNLTSILLIIMPVALVIPIVIDFDSSFVVFHKLLFDNDYWIFDPILDPVIKILPAEFFMNSGLMILGLILASSIIIQGIYRLLKRKREQ</sequence>
<dbReference type="InterPro" id="IPR010178">
    <property type="entry name" value="Lit"/>
</dbReference>
<evidence type="ECO:0000313" key="2">
    <source>
        <dbReference type="EMBL" id="CEI73959.1"/>
    </source>
</evidence>
<gene>
    <name evidence="2" type="ORF">FRIFI_2434</name>
</gene>
<dbReference type="Proteomes" id="UP000245695">
    <property type="component" value="Chromosome 1"/>
</dbReference>
<proteinExistence type="predicted"/>
<accession>A0A2P2BUE2</accession>
<feature type="transmembrane region" description="Helical" evidence="1">
    <location>
        <begin position="7"/>
        <end position="26"/>
    </location>
</feature>
<keyword evidence="1" id="KW-0812">Transmembrane</keyword>
<dbReference type="NCBIfam" id="TIGR01906">
    <property type="entry name" value="integ_TIGR01906"/>
    <property type="match status" value="1"/>
</dbReference>
<protein>
    <submittedName>
        <fullName evidence="2">TIGR01906 protein</fullName>
    </submittedName>
</protein>
<feature type="transmembrane region" description="Helical" evidence="1">
    <location>
        <begin position="122"/>
        <end position="143"/>
    </location>
</feature>
<keyword evidence="1" id="KW-0472">Membrane</keyword>
<feature type="transmembrane region" description="Helical" evidence="1">
    <location>
        <begin position="185"/>
        <end position="205"/>
    </location>
</feature>
<name>A0A2P2BUE2_9FIRM</name>
<dbReference type="Pfam" id="PF07314">
    <property type="entry name" value="Lit"/>
    <property type="match status" value="1"/>
</dbReference>
<dbReference type="AlphaFoldDB" id="A0A2P2BUE2"/>
<evidence type="ECO:0000313" key="3">
    <source>
        <dbReference type="Proteomes" id="UP000245695"/>
    </source>
</evidence>
<keyword evidence="3" id="KW-1185">Reference proteome</keyword>
<dbReference type="EMBL" id="LN650648">
    <property type="protein sequence ID" value="CEI73959.1"/>
    <property type="molecule type" value="Genomic_DNA"/>
</dbReference>
<evidence type="ECO:0000256" key="1">
    <source>
        <dbReference type="SAM" id="Phobius"/>
    </source>
</evidence>
<keyword evidence="1" id="KW-1133">Transmembrane helix</keyword>
<feature type="transmembrane region" description="Helical" evidence="1">
    <location>
        <begin position="99"/>
        <end position="115"/>
    </location>
</feature>
<dbReference type="RefSeq" id="WP_166505994.1">
    <property type="nucleotide sequence ID" value="NZ_JAKNTL010000007.1"/>
</dbReference>
<dbReference type="KEGG" id="rhom:FRIFI_2434"/>